<evidence type="ECO:0000256" key="1">
    <source>
        <dbReference type="ARBA" id="ARBA00000085"/>
    </source>
</evidence>
<dbReference type="Gene3D" id="3.40.190.10">
    <property type="entry name" value="Periplasmic binding protein-like II"/>
    <property type="match status" value="4"/>
</dbReference>
<dbReference type="InterPro" id="IPR004358">
    <property type="entry name" value="Sig_transdc_His_kin-like_C"/>
</dbReference>
<dbReference type="InterPro" id="IPR036097">
    <property type="entry name" value="HisK_dim/P_sf"/>
</dbReference>
<keyword evidence="4" id="KW-0902">Two-component regulatory system</keyword>
<keyword evidence="6" id="KW-0812">Transmembrane</keyword>
<keyword evidence="3 5" id="KW-0597">Phosphoprotein</keyword>
<dbReference type="RefSeq" id="WP_008711625.1">
    <property type="nucleotide sequence ID" value="NZ_CABKQM010000008.1"/>
</dbReference>
<dbReference type="Pfam" id="PF00512">
    <property type="entry name" value="HisKA"/>
    <property type="match status" value="1"/>
</dbReference>
<dbReference type="InterPro" id="IPR011006">
    <property type="entry name" value="CheY-like_superfamily"/>
</dbReference>
<feature type="chain" id="PRO_5043700416" description="histidine kinase" evidence="7">
    <location>
        <begin position="28"/>
        <end position="933"/>
    </location>
</feature>
<keyword evidence="6" id="KW-1133">Transmembrane helix</keyword>
<dbReference type="InterPro" id="IPR001789">
    <property type="entry name" value="Sig_transdc_resp-reg_receiver"/>
</dbReference>
<dbReference type="SMART" id="SM00387">
    <property type="entry name" value="HATPase_c"/>
    <property type="match status" value="1"/>
</dbReference>
<name>A0AAW5JXS8_9BACT</name>
<feature type="modified residue" description="4-aspartylphosphate" evidence="5">
    <location>
        <position position="862"/>
    </location>
</feature>
<dbReference type="Proteomes" id="UP001205919">
    <property type="component" value="Unassembled WGS sequence"/>
</dbReference>
<evidence type="ECO:0000313" key="11">
    <source>
        <dbReference type="Proteomes" id="UP001205919"/>
    </source>
</evidence>
<dbReference type="InterPro" id="IPR003594">
    <property type="entry name" value="HATPase_dom"/>
</dbReference>
<keyword evidence="7" id="KW-0732">Signal</keyword>
<dbReference type="CDD" id="cd17546">
    <property type="entry name" value="REC_hyHK_CKI1_RcsC-like"/>
    <property type="match status" value="1"/>
</dbReference>
<feature type="domain" description="Histidine kinase" evidence="8">
    <location>
        <begin position="566"/>
        <end position="788"/>
    </location>
</feature>
<feature type="domain" description="Response regulatory" evidence="9">
    <location>
        <begin position="810"/>
        <end position="931"/>
    </location>
</feature>
<dbReference type="Pfam" id="PF02518">
    <property type="entry name" value="HATPase_c"/>
    <property type="match status" value="1"/>
</dbReference>
<comment type="catalytic activity">
    <reaction evidence="1">
        <text>ATP + protein L-histidine = ADP + protein N-phospho-L-histidine.</text>
        <dbReference type="EC" id="2.7.13.3"/>
    </reaction>
</comment>
<dbReference type="PANTHER" id="PTHR45339">
    <property type="entry name" value="HYBRID SIGNAL TRANSDUCTION HISTIDINE KINASE J"/>
    <property type="match status" value="1"/>
</dbReference>
<dbReference type="SUPFAM" id="SSF52172">
    <property type="entry name" value="CheY-like"/>
    <property type="match status" value="1"/>
</dbReference>
<gene>
    <name evidence="10" type="ORF">NE630_02800</name>
</gene>
<protein>
    <recommendedName>
        <fullName evidence="2">histidine kinase</fullName>
        <ecNumber evidence="2">2.7.13.3</ecNumber>
    </recommendedName>
</protein>
<dbReference type="Gene3D" id="3.40.50.2300">
    <property type="match status" value="1"/>
</dbReference>
<dbReference type="Gene3D" id="3.30.565.10">
    <property type="entry name" value="Histidine kinase-like ATPase, C-terminal domain"/>
    <property type="match status" value="1"/>
</dbReference>
<feature type="transmembrane region" description="Helical" evidence="6">
    <location>
        <begin position="509"/>
        <end position="529"/>
    </location>
</feature>
<dbReference type="SUPFAM" id="SSF47384">
    <property type="entry name" value="Homodimeric domain of signal transducing histidine kinase"/>
    <property type="match status" value="1"/>
</dbReference>
<dbReference type="PROSITE" id="PS50109">
    <property type="entry name" value="HIS_KIN"/>
    <property type="match status" value="1"/>
</dbReference>
<dbReference type="InterPro" id="IPR005467">
    <property type="entry name" value="His_kinase_dom"/>
</dbReference>
<dbReference type="PRINTS" id="PR00344">
    <property type="entry name" value="BCTRLSENSOR"/>
</dbReference>
<evidence type="ECO:0000256" key="5">
    <source>
        <dbReference type="PROSITE-ProRule" id="PRU00169"/>
    </source>
</evidence>
<evidence type="ECO:0000256" key="4">
    <source>
        <dbReference type="ARBA" id="ARBA00023012"/>
    </source>
</evidence>
<evidence type="ECO:0000259" key="9">
    <source>
        <dbReference type="PROSITE" id="PS50110"/>
    </source>
</evidence>
<dbReference type="SUPFAM" id="SSF55874">
    <property type="entry name" value="ATPase domain of HSP90 chaperone/DNA topoisomerase II/histidine kinase"/>
    <property type="match status" value="1"/>
</dbReference>
<dbReference type="CDD" id="cd00082">
    <property type="entry name" value="HisKA"/>
    <property type="match status" value="1"/>
</dbReference>
<evidence type="ECO:0000256" key="3">
    <source>
        <dbReference type="ARBA" id="ARBA00022553"/>
    </source>
</evidence>
<keyword evidence="6" id="KW-0472">Membrane</keyword>
<dbReference type="SMART" id="SM00062">
    <property type="entry name" value="PBPb"/>
    <property type="match status" value="2"/>
</dbReference>
<sequence>MKKTLRRAAEAMLAAAVILLLPLICCAAAPKTEAPLTVRIGVFESNGFIALSDSGEMTGYGARFMERLAKYANVRYEYVRLSWGECMEGLLSGRIDIVTDARRSAEREKLYDFSVQNIGQIQAAVFVPQEMKDIYFDDYGVMKKLRVGFEYDSQNRLLYEQYAAKHGFKADTREYPSASDLRAALKRGEIDAFGGDTHLYTGDLKVISIYNTDPNYIMAKKGSEVMKRLDFAIEEMFSRDPEMIAEQYGYLANRQLYGNMLLTRREAEYIRKAPRLRVAVFTNRKPLSWYDEKTGRFNGVAIKMMDRLSEVTGLRLEYVPARAGESPRAMLEDGGADLSVPAVGEKYYDVPIRVTDPLYTVTAAMAVTDRGRRIDDKDFTAAVTKANYGIRKVMPSYFKGMKFKLCDTSEECIGALKAGKADAYAATMYELEYWLKSPRNEGLHVSYSLSCPIEHGIAMRPDAPDELYNVLNNGMALISRAETDRIVRVYGSFLQYDATLPDRLYENRWLLAAVTAFFIILLSGWLWYLRLQKLAITRIALKEEEARRAAEEARHANAAKSEFLSRMSHDMRTPMNAILGLVELAKEMEMSAAARETMAKITGAGEFLLGLINDTLDMSRIEAGKLTLNERPVDSRAATEETLALIRAYARERNVACLVRTKNMDHGFVRMDKLRVQQILMNIMSNAVKFSHEGGTVELDIECRELSGGRACDKFVITDHGVGMSREFLPQIFEPFEQEKDLTTMDFGGSGVGMAITKRLVELMGGTIEVRSVKGAGTTVTVCLAFERCAEEPAREAARQAQREIPAGTRLLLCEDNHMNTIVARGFLQKMNCVVDCAENGKEGVEKFMASAPGYYGAIFMDIRMPVMDGIEAAKAIRSLERPDAKAIPIVALTANAFEDDKRECFEAGMNAHVAKPIDFEKLFETLSSLLGR</sequence>
<comment type="caution">
    <text evidence="10">The sequence shown here is derived from an EMBL/GenBank/DDBJ whole genome shotgun (WGS) entry which is preliminary data.</text>
</comment>
<dbReference type="Gene3D" id="1.10.287.130">
    <property type="match status" value="1"/>
</dbReference>
<accession>A0AAW5JXS8</accession>
<evidence type="ECO:0000256" key="6">
    <source>
        <dbReference type="SAM" id="Phobius"/>
    </source>
</evidence>
<keyword evidence="11" id="KW-1185">Reference proteome</keyword>
<dbReference type="SUPFAM" id="SSF53850">
    <property type="entry name" value="Periplasmic binding protein-like II"/>
    <property type="match status" value="2"/>
</dbReference>
<proteinExistence type="predicted"/>
<dbReference type="GO" id="GO:0000155">
    <property type="term" value="F:phosphorelay sensor kinase activity"/>
    <property type="evidence" value="ECO:0007669"/>
    <property type="project" value="InterPro"/>
</dbReference>
<evidence type="ECO:0000256" key="2">
    <source>
        <dbReference type="ARBA" id="ARBA00012438"/>
    </source>
</evidence>
<organism evidence="10 11">
    <name type="scientific">Cloacibacillus evryensis</name>
    <dbReference type="NCBI Taxonomy" id="508460"/>
    <lineage>
        <taxon>Bacteria</taxon>
        <taxon>Thermotogati</taxon>
        <taxon>Synergistota</taxon>
        <taxon>Synergistia</taxon>
        <taxon>Synergistales</taxon>
        <taxon>Synergistaceae</taxon>
        <taxon>Cloacibacillus</taxon>
    </lineage>
</organism>
<feature type="signal peptide" evidence="7">
    <location>
        <begin position="1"/>
        <end position="27"/>
    </location>
</feature>
<dbReference type="SMART" id="SM00448">
    <property type="entry name" value="REC"/>
    <property type="match status" value="1"/>
</dbReference>
<dbReference type="InterPro" id="IPR001638">
    <property type="entry name" value="Solute-binding_3/MltF_N"/>
</dbReference>
<dbReference type="Pfam" id="PF00072">
    <property type="entry name" value="Response_reg"/>
    <property type="match status" value="1"/>
</dbReference>
<dbReference type="EMBL" id="JANFYT010000004">
    <property type="protein sequence ID" value="MCQ4813350.1"/>
    <property type="molecule type" value="Genomic_DNA"/>
</dbReference>
<dbReference type="AlphaFoldDB" id="A0AAW5JXS8"/>
<dbReference type="PANTHER" id="PTHR45339:SF1">
    <property type="entry name" value="HYBRID SIGNAL TRANSDUCTION HISTIDINE KINASE J"/>
    <property type="match status" value="1"/>
</dbReference>
<dbReference type="InterPro" id="IPR036890">
    <property type="entry name" value="HATPase_C_sf"/>
</dbReference>
<dbReference type="InterPro" id="IPR003661">
    <property type="entry name" value="HisK_dim/P_dom"/>
</dbReference>
<dbReference type="PROSITE" id="PS50110">
    <property type="entry name" value="RESPONSE_REGULATORY"/>
    <property type="match status" value="1"/>
</dbReference>
<dbReference type="SMART" id="SM00388">
    <property type="entry name" value="HisKA"/>
    <property type="match status" value="1"/>
</dbReference>
<evidence type="ECO:0000259" key="8">
    <source>
        <dbReference type="PROSITE" id="PS50109"/>
    </source>
</evidence>
<dbReference type="CDD" id="cd16922">
    <property type="entry name" value="HATPase_EvgS-ArcB-TorS-like"/>
    <property type="match status" value="1"/>
</dbReference>
<reference evidence="10 11" key="1">
    <citation type="submission" date="2022-06" db="EMBL/GenBank/DDBJ databases">
        <title>Isolation of gut microbiota from human fecal samples.</title>
        <authorList>
            <person name="Pamer E.G."/>
            <person name="Barat B."/>
            <person name="Waligurski E."/>
            <person name="Medina S."/>
            <person name="Paddock L."/>
            <person name="Mostad J."/>
        </authorList>
    </citation>
    <scope>NUCLEOTIDE SEQUENCE [LARGE SCALE GENOMIC DNA]</scope>
    <source>
        <strain evidence="10 11">DFI.9.90</strain>
    </source>
</reference>
<evidence type="ECO:0000313" key="10">
    <source>
        <dbReference type="EMBL" id="MCQ4813350.1"/>
    </source>
</evidence>
<dbReference type="EC" id="2.7.13.3" evidence="2"/>
<dbReference type="Pfam" id="PF00497">
    <property type="entry name" value="SBP_bac_3"/>
    <property type="match status" value="1"/>
</dbReference>
<evidence type="ECO:0000256" key="7">
    <source>
        <dbReference type="SAM" id="SignalP"/>
    </source>
</evidence>